<proteinExistence type="predicted"/>
<feature type="compositionally biased region" description="Polar residues" evidence="1">
    <location>
        <begin position="21"/>
        <end position="30"/>
    </location>
</feature>
<keyword evidence="2" id="KW-0472">Membrane</keyword>
<dbReference type="AlphaFoldDB" id="A0A383WL55"/>
<accession>A0A383WL55</accession>
<dbReference type="EMBL" id="FNXT01001297">
    <property type="protein sequence ID" value="SZX77952.1"/>
    <property type="molecule type" value="Genomic_DNA"/>
</dbReference>
<protein>
    <submittedName>
        <fullName evidence="3">Uncharacterized protein</fullName>
    </submittedName>
</protein>
<evidence type="ECO:0000256" key="1">
    <source>
        <dbReference type="SAM" id="MobiDB-lite"/>
    </source>
</evidence>
<evidence type="ECO:0000256" key="2">
    <source>
        <dbReference type="SAM" id="Phobius"/>
    </source>
</evidence>
<keyword evidence="2" id="KW-0812">Transmembrane</keyword>
<keyword evidence="2" id="KW-1133">Transmembrane helix</keyword>
<feature type="compositionally biased region" description="Basic and acidic residues" evidence="1">
    <location>
        <begin position="35"/>
        <end position="51"/>
    </location>
</feature>
<keyword evidence="4" id="KW-1185">Reference proteome</keyword>
<feature type="compositionally biased region" description="Low complexity" evidence="1">
    <location>
        <begin position="52"/>
        <end position="86"/>
    </location>
</feature>
<feature type="region of interest" description="Disordered" evidence="1">
    <location>
        <begin position="16"/>
        <end position="93"/>
    </location>
</feature>
<reference evidence="3 4" key="1">
    <citation type="submission" date="2016-10" db="EMBL/GenBank/DDBJ databases">
        <authorList>
            <person name="Cai Z."/>
        </authorList>
    </citation>
    <scope>NUCLEOTIDE SEQUENCE [LARGE SCALE GENOMIC DNA]</scope>
</reference>
<feature type="transmembrane region" description="Helical" evidence="2">
    <location>
        <begin position="114"/>
        <end position="133"/>
    </location>
</feature>
<organism evidence="3 4">
    <name type="scientific">Tetradesmus obliquus</name>
    <name type="common">Green alga</name>
    <name type="synonym">Acutodesmus obliquus</name>
    <dbReference type="NCBI Taxonomy" id="3088"/>
    <lineage>
        <taxon>Eukaryota</taxon>
        <taxon>Viridiplantae</taxon>
        <taxon>Chlorophyta</taxon>
        <taxon>core chlorophytes</taxon>
        <taxon>Chlorophyceae</taxon>
        <taxon>CS clade</taxon>
        <taxon>Sphaeropleales</taxon>
        <taxon>Scenedesmaceae</taxon>
        <taxon>Tetradesmus</taxon>
    </lineage>
</organism>
<gene>
    <name evidence="3" type="ORF">BQ4739_LOCUS18285</name>
</gene>
<sequence length="147" mass="15780">MASPLVASSFSAHRLLPATRRQASTTNRQLAVTVRADKSDGRGQVDWDREWSSFTSDRPNSSSSSSSGFRSNVRTSSSSSSRRSVPFDPAAKMTRDAIKREEAWLLNAWSSAPFQGVGLAAAVLVLLAILLAAGPPPADSRCTLPWC</sequence>
<evidence type="ECO:0000313" key="4">
    <source>
        <dbReference type="Proteomes" id="UP000256970"/>
    </source>
</evidence>
<dbReference type="Proteomes" id="UP000256970">
    <property type="component" value="Unassembled WGS sequence"/>
</dbReference>
<name>A0A383WL55_TETOB</name>
<evidence type="ECO:0000313" key="3">
    <source>
        <dbReference type="EMBL" id="SZX77952.1"/>
    </source>
</evidence>